<evidence type="ECO:0000256" key="4">
    <source>
        <dbReference type="ARBA" id="ARBA00022679"/>
    </source>
</evidence>
<comment type="caution">
    <text evidence="5">The sequence shown here is derived from an EMBL/GenBank/DDBJ whole genome shotgun (WGS) entry which is preliminary data.</text>
</comment>
<dbReference type="Proteomes" id="UP000070449">
    <property type="component" value="Unassembled WGS sequence"/>
</dbReference>
<gene>
    <name evidence="5" type="ORF">UZ20_WS6002000852</name>
</gene>
<keyword evidence="3 5" id="KW-0489">Methyltransferase</keyword>
<proteinExistence type="predicted"/>
<dbReference type="STRING" id="1617427.UZ20_WS6002000852"/>
<reference evidence="5 6" key="1">
    <citation type="submission" date="2015-02" db="EMBL/GenBank/DDBJ databases">
        <title>Improved understanding of the partial-nitritation anammox process through 23 genomes representing the majority of the microbial community.</title>
        <authorList>
            <person name="Speth D.R."/>
            <person name="In T Zandt M."/>
            <person name="Guerrero Cruz S."/>
            <person name="Jetten M.S."/>
            <person name="Dutilh B.E."/>
        </authorList>
    </citation>
    <scope>NUCLEOTIDE SEQUENCE [LARGE SCALE GENOMIC DNA]</scope>
    <source>
        <strain evidence="5">OLB21</strain>
    </source>
</reference>
<evidence type="ECO:0000256" key="1">
    <source>
        <dbReference type="ARBA" id="ARBA00004496"/>
    </source>
</evidence>
<organism evidence="5 6">
    <name type="scientific">candidate division WS6 bacterium OLB21</name>
    <dbReference type="NCBI Taxonomy" id="1617427"/>
    <lineage>
        <taxon>Bacteria</taxon>
        <taxon>Candidatus Dojkabacteria</taxon>
    </lineage>
</organism>
<comment type="subcellular location">
    <subcellularLocation>
        <location evidence="1">Cytoplasm</location>
    </subcellularLocation>
</comment>
<evidence type="ECO:0000313" key="5">
    <source>
        <dbReference type="EMBL" id="KXK08324.1"/>
    </source>
</evidence>
<protein>
    <submittedName>
        <fullName evidence="5">Putative N6-adenine methyltransferase</fullName>
    </submittedName>
</protein>
<dbReference type="GO" id="GO:0005737">
    <property type="term" value="C:cytoplasm"/>
    <property type="evidence" value="ECO:0007669"/>
    <property type="project" value="UniProtKB-SubCell"/>
</dbReference>
<dbReference type="AlphaFoldDB" id="A0A136KFY5"/>
<keyword evidence="2" id="KW-0963">Cytoplasm</keyword>
<evidence type="ECO:0000313" key="6">
    <source>
        <dbReference type="Proteomes" id="UP000070449"/>
    </source>
</evidence>
<sequence length="198" mass="22861">MEFPFNHNLKPNNRIGQFFYTEETLSEIISLVRQPKNSVCLGTPSVFMGIHSTYPGSKTILLDRDPRLSDACGDLDPYISIYDINRPTGAQRIKPGVLEILKRKSPEIIIDPPFDTIRLEYIASRITELLDYSDPSSQVLMTHQITRQPVISRVFERIAGLNTTICEEIPINYTQRLHYHENGRQRIVLFRFTPYTFS</sequence>
<keyword evidence="4 5" id="KW-0808">Transferase</keyword>
<name>A0A136KFY5_9BACT</name>
<evidence type="ECO:0000256" key="2">
    <source>
        <dbReference type="ARBA" id="ARBA00022490"/>
    </source>
</evidence>
<dbReference type="GO" id="GO:0008168">
    <property type="term" value="F:methyltransferase activity"/>
    <property type="evidence" value="ECO:0007669"/>
    <property type="project" value="UniProtKB-KW"/>
</dbReference>
<dbReference type="InterPro" id="IPR041370">
    <property type="entry name" value="Mlase_EEF1AKMT1/ZCCHC4"/>
</dbReference>
<dbReference type="GO" id="GO:0032259">
    <property type="term" value="P:methylation"/>
    <property type="evidence" value="ECO:0007669"/>
    <property type="project" value="UniProtKB-KW"/>
</dbReference>
<evidence type="ECO:0000256" key="3">
    <source>
        <dbReference type="ARBA" id="ARBA00022603"/>
    </source>
</evidence>
<dbReference type="Pfam" id="PF10237">
    <property type="entry name" value="N6-adenineMlase"/>
    <property type="match status" value="1"/>
</dbReference>
<accession>A0A136KFY5</accession>
<dbReference type="EMBL" id="JYPD01000025">
    <property type="protein sequence ID" value="KXK08324.1"/>
    <property type="molecule type" value="Genomic_DNA"/>
</dbReference>